<reference evidence="4" key="1">
    <citation type="submission" date="2016-10" db="EMBL/GenBank/DDBJ databases">
        <authorList>
            <person name="Varghese N."/>
            <person name="Submissions S."/>
        </authorList>
    </citation>
    <scope>NUCLEOTIDE SEQUENCE [LARGE SCALE GENOMIC DNA]</scope>
    <source>
        <strain evidence="4">Nm76</strain>
    </source>
</reference>
<dbReference type="InterPro" id="IPR011990">
    <property type="entry name" value="TPR-like_helical_dom_sf"/>
</dbReference>
<accession>A0A1H8PSM6</accession>
<dbReference type="SUPFAM" id="SSF48452">
    <property type="entry name" value="TPR-like"/>
    <property type="match status" value="1"/>
</dbReference>
<gene>
    <name evidence="3" type="ORF">SAMN05216333_1105</name>
</gene>
<dbReference type="STRING" id="42354.SAMN05216333_1105"/>
<dbReference type="Gene3D" id="3.40.50.300">
    <property type="entry name" value="P-loop containing nucleotide triphosphate hydrolases"/>
    <property type="match status" value="1"/>
</dbReference>
<keyword evidence="2" id="KW-0812">Transmembrane</keyword>
<evidence type="ECO:0000313" key="4">
    <source>
        <dbReference type="Proteomes" id="UP000198814"/>
    </source>
</evidence>
<evidence type="ECO:0000256" key="1">
    <source>
        <dbReference type="SAM" id="MobiDB-lite"/>
    </source>
</evidence>
<feature type="transmembrane region" description="Helical" evidence="2">
    <location>
        <begin position="157"/>
        <end position="177"/>
    </location>
</feature>
<proteinExistence type="predicted"/>
<dbReference type="RefSeq" id="WP_090317900.1">
    <property type="nucleotide sequence ID" value="NZ_FNOE01000008.1"/>
</dbReference>
<dbReference type="InterPro" id="IPR027417">
    <property type="entry name" value="P-loop_NTPase"/>
</dbReference>
<dbReference type="EMBL" id="FODO01000010">
    <property type="protein sequence ID" value="SEO44761.1"/>
    <property type="molecule type" value="Genomic_DNA"/>
</dbReference>
<feature type="transmembrane region" description="Helical" evidence="2">
    <location>
        <begin position="189"/>
        <end position="207"/>
    </location>
</feature>
<name>A0A1H8PSM6_9PROT</name>
<keyword evidence="2" id="KW-1133">Transmembrane helix</keyword>
<evidence type="ECO:0000313" key="3">
    <source>
        <dbReference type="EMBL" id="SEO44761.1"/>
    </source>
</evidence>
<sequence length="1428" mass="165500">MKPDVFTEYRTIAIPLQSSKSTDELINHNEDQERFFVGRKNITEKLVDLLQSTRRLRGSYLIAGYRGSGKTSVVDKALSSAVANKNEEKKRNLKIYHVRINLGDNSQLTPMNIYYSIANILRNTIADGNNSTKSPPSTWEKISKWTRNFFSEPSIKLRNIGASSVLFACMAAPLILLLNPEQILIVSEWLIPILLPLTALIWIVLYLRNYNEIKALRDIDELIERMSYEITEERNATLKHDSSILFSNSIGFSKHKKRLPIKAREAEEQLIRILNHNGLFNNANAKVVIVMDEIDKLSDDEELSEIHHHDQSSTQESDKSSKINTLLGSLKNFITTAPVIFFFISGRETLDRYYSEKGSPNSLYGSLFDQVFEIPSLLSDKGERSTRNTQLYAGVAEYVCRRIRKVPEIKKESYFTLEGFWLRKKYRPVMPEIKKESYFTLEEYRKSLDTSNTSPEEIRYGIAILMNFIFYLTFHSWGNPKKLSSIFESFTYPIGLVEKLNKEENLLLILDDKDLGKANKSEQWLVFNVNHLRSFSLASEITTLFQHHLSREVSQISDKLTVSSFSSLHFILKLHSYGFKRESLHLMSEAINVYRSPELNTIVDDLLTNIFKSYIRRVRNGLYRYRFHSGFEQELRYISHVSGLESASFNFSLDSMRYVKRFFEVILANTSSSETDVTSRSHLSLGDMCTIEQSYNAASIHYHTASRILANTLKEEGSSINQETLMQYIEVLLKHGDLEERRQNYNHAAAIYSEADHIVQSLSNDKELSLHLQSGDSKWDLLKLPFWAGLYLDLKRSPRPYKKYIPHKNKKIQLPEHLYRLEDQRFHYRAASLHFFLGEAESALESFETTLEYAKSAPDSLLSKFDERNAYMIGNAQVGIVESTLILKSRNLFEVIVKPKEPEDEAINPQESNKEEFLKNLFMFVCKPNASKMTPLEKEQTLDSLLDSAVEIFEMNRLYISAAMTHIKAIHYTTSLLDCFDYDFFNNTNLVCESESDQAPLNYKQLMDKMYPKLKNRALEAIKCIDKARQLESNQSNKTMLAYDYLGNWPDPDITSISTLFGMLLESNEETKILEEGILWQHSLWTHKLASSLFWTDYVKRKIEKSDFHSSKDAIPLPKDLSMLSVRSTIVMRWTHARNLCRKHIDKNLVRFKRATAENQQSIELEPCSTLRIFESILEDRSKIELSADGKKLIEYINLKYRNEESGTSSQNASNTSDLPVVLEKAYEASRHLHLAQESSRIISRKNLDLIFPRSPQLYLAQWKLLSNFTSTILMNREEIFSTTQIKLSTIREISFFLQKIFLDIEKKMPRENSTLPMPFEKIPPSHFDYEHIYMRLIESLDSSISLIDRNSRTHMGIFEYKYFCHDDHNDPEFRMDYTLAYMFTPLAKYWQTEVKKTHKIFVEATAKETVVFTKSVNKTPPLPTAAT</sequence>
<dbReference type="OrthoDB" id="899965at2"/>
<organism evidence="3 4">
    <name type="scientific">Nitrosomonas oligotropha</name>
    <dbReference type="NCBI Taxonomy" id="42354"/>
    <lineage>
        <taxon>Bacteria</taxon>
        <taxon>Pseudomonadati</taxon>
        <taxon>Pseudomonadota</taxon>
        <taxon>Betaproteobacteria</taxon>
        <taxon>Nitrosomonadales</taxon>
        <taxon>Nitrosomonadaceae</taxon>
        <taxon>Nitrosomonas</taxon>
    </lineage>
</organism>
<feature type="compositionally biased region" description="Basic and acidic residues" evidence="1">
    <location>
        <begin position="304"/>
        <end position="321"/>
    </location>
</feature>
<dbReference type="Proteomes" id="UP000198814">
    <property type="component" value="Unassembled WGS sequence"/>
</dbReference>
<dbReference type="SUPFAM" id="SSF52540">
    <property type="entry name" value="P-loop containing nucleoside triphosphate hydrolases"/>
    <property type="match status" value="1"/>
</dbReference>
<keyword evidence="2" id="KW-0472">Membrane</keyword>
<protein>
    <submittedName>
        <fullName evidence="3">AAA ATPase domain-containing protein</fullName>
    </submittedName>
</protein>
<feature type="region of interest" description="Disordered" evidence="1">
    <location>
        <begin position="301"/>
        <end position="321"/>
    </location>
</feature>
<keyword evidence="4" id="KW-1185">Reference proteome</keyword>
<evidence type="ECO:0000256" key="2">
    <source>
        <dbReference type="SAM" id="Phobius"/>
    </source>
</evidence>